<name>A0A1L9V0H4_ASPBC</name>
<comment type="similarity">
    <text evidence="2">Belongs to the FAD-binding monooxygenase family.</text>
</comment>
<dbReference type="Proteomes" id="UP000184499">
    <property type="component" value="Unassembled WGS sequence"/>
</dbReference>
<evidence type="ECO:0000313" key="8">
    <source>
        <dbReference type="EMBL" id="OJJ77453.1"/>
    </source>
</evidence>
<dbReference type="GO" id="GO:0050660">
    <property type="term" value="F:flavin adenine dinucleotide binding"/>
    <property type="evidence" value="ECO:0007669"/>
    <property type="project" value="InterPro"/>
</dbReference>
<keyword evidence="9" id="KW-1185">Reference proteome</keyword>
<protein>
    <recommendedName>
        <fullName evidence="10">FAD/NAD(P)-binding domain-containing protein</fullName>
    </recommendedName>
</protein>
<evidence type="ECO:0000256" key="3">
    <source>
        <dbReference type="ARBA" id="ARBA00022630"/>
    </source>
</evidence>
<dbReference type="SUPFAM" id="SSF51905">
    <property type="entry name" value="FAD/NAD(P)-binding domain"/>
    <property type="match status" value="1"/>
</dbReference>
<dbReference type="STRING" id="767769.A0A1L9V0H4"/>
<dbReference type="InterPro" id="IPR036188">
    <property type="entry name" value="FAD/NAD-bd_sf"/>
</dbReference>
<evidence type="ECO:0000256" key="5">
    <source>
        <dbReference type="ARBA" id="ARBA00022857"/>
    </source>
</evidence>
<reference evidence="9" key="1">
    <citation type="journal article" date="2017" name="Genome Biol.">
        <title>Comparative genomics reveals high biological diversity and specific adaptations in the industrially and medically important fungal genus Aspergillus.</title>
        <authorList>
            <person name="de Vries R.P."/>
            <person name="Riley R."/>
            <person name="Wiebenga A."/>
            <person name="Aguilar-Osorio G."/>
            <person name="Amillis S."/>
            <person name="Uchima C.A."/>
            <person name="Anderluh G."/>
            <person name="Asadollahi M."/>
            <person name="Askin M."/>
            <person name="Barry K."/>
            <person name="Battaglia E."/>
            <person name="Bayram O."/>
            <person name="Benocci T."/>
            <person name="Braus-Stromeyer S.A."/>
            <person name="Caldana C."/>
            <person name="Canovas D."/>
            <person name="Cerqueira G.C."/>
            <person name="Chen F."/>
            <person name="Chen W."/>
            <person name="Choi C."/>
            <person name="Clum A."/>
            <person name="Dos Santos R.A."/>
            <person name="Damasio A.R."/>
            <person name="Diallinas G."/>
            <person name="Emri T."/>
            <person name="Fekete E."/>
            <person name="Flipphi M."/>
            <person name="Freyberg S."/>
            <person name="Gallo A."/>
            <person name="Gournas C."/>
            <person name="Habgood R."/>
            <person name="Hainaut M."/>
            <person name="Harispe M.L."/>
            <person name="Henrissat B."/>
            <person name="Hilden K.S."/>
            <person name="Hope R."/>
            <person name="Hossain A."/>
            <person name="Karabika E."/>
            <person name="Karaffa L."/>
            <person name="Karanyi Z."/>
            <person name="Krasevec N."/>
            <person name="Kuo A."/>
            <person name="Kusch H."/>
            <person name="LaButti K."/>
            <person name="Lagendijk E.L."/>
            <person name="Lapidus A."/>
            <person name="Levasseur A."/>
            <person name="Lindquist E."/>
            <person name="Lipzen A."/>
            <person name="Logrieco A.F."/>
            <person name="MacCabe A."/>
            <person name="Maekelae M.R."/>
            <person name="Malavazi I."/>
            <person name="Melin P."/>
            <person name="Meyer V."/>
            <person name="Mielnichuk N."/>
            <person name="Miskei M."/>
            <person name="Molnar A.P."/>
            <person name="Mule G."/>
            <person name="Ngan C.Y."/>
            <person name="Orejas M."/>
            <person name="Orosz E."/>
            <person name="Ouedraogo J.P."/>
            <person name="Overkamp K.M."/>
            <person name="Park H.-S."/>
            <person name="Perrone G."/>
            <person name="Piumi F."/>
            <person name="Punt P.J."/>
            <person name="Ram A.F."/>
            <person name="Ramon A."/>
            <person name="Rauscher S."/>
            <person name="Record E."/>
            <person name="Riano-Pachon D.M."/>
            <person name="Robert V."/>
            <person name="Roehrig J."/>
            <person name="Ruller R."/>
            <person name="Salamov A."/>
            <person name="Salih N.S."/>
            <person name="Samson R.A."/>
            <person name="Sandor E."/>
            <person name="Sanguinetti M."/>
            <person name="Schuetze T."/>
            <person name="Sepcic K."/>
            <person name="Shelest E."/>
            <person name="Sherlock G."/>
            <person name="Sophianopoulou V."/>
            <person name="Squina F.M."/>
            <person name="Sun H."/>
            <person name="Susca A."/>
            <person name="Todd R.B."/>
            <person name="Tsang A."/>
            <person name="Unkles S.E."/>
            <person name="van de Wiele N."/>
            <person name="van Rossen-Uffink D."/>
            <person name="Oliveira J.V."/>
            <person name="Vesth T.C."/>
            <person name="Visser J."/>
            <person name="Yu J.-H."/>
            <person name="Zhou M."/>
            <person name="Andersen M.R."/>
            <person name="Archer D.B."/>
            <person name="Baker S.E."/>
            <person name="Benoit I."/>
            <person name="Brakhage A.A."/>
            <person name="Braus G.H."/>
            <person name="Fischer R."/>
            <person name="Frisvad J.C."/>
            <person name="Goldman G.H."/>
            <person name="Houbraken J."/>
            <person name="Oakley B."/>
            <person name="Pocsi I."/>
            <person name="Scazzocchio C."/>
            <person name="Seiboth B."/>
            <person name="vanKuyk P.A."/>
            <person name="Wortman J."/>
            <person name="Dyer P.S."/>
            <person name="Grigoriev I.V."/>
        </authorList>
    </citation>
    <scope>NUCLEOTIDE SEQUENCE [LARGE SCALE GENOMIC DNA]</scope>
    <source>
        <strain evidence="9">CBS 101740 / IMI 381727 / IBT 21946</strain>
    </source>
</reference>
<keyword evidence="4" id="KW-0274">FAD</keyword>
<dbReference type="PANTHER" id="PTHR43098">
    <property type="entry name" value="L-ORNITHINE N(5)-MONOOXYGENASE-RELATED"/>
    <property type="match status" value="1"/>
</dbReference>
<dbReference type="EMBL" id="KV878679">
    <property type="protein sequence ID" value="OJJ77453.1"/>
    <property type="molecule type" value="Genomic_DNA"/>
</dbReference>
<sequence length="558" mass="62863">MPSDTPQEPTSTGREPPNNNCLSVDALIVGAGFGGIYCLHELRKLGLRAVIFDAASDLGGTWQWNRYPGARVDSEVPEYQFSIPETWANWNWSTNYPACDEIRRYFEHVENVLDIKKDCFFNTVVVAAEFDPAAARWDITTADGRHASARYFIVATGFAAKRHVPEWPGMDSFRGDVHHSASWPEDGVDVKGKRCAVIGTGASGVQLTQALGPVASSLKVFQRTPNLAIPMRLRPLTVEDQERLKPLYPELFRLRETSFGGFSYDFIERGVFDENEKEREAFLEQLWDKGGFRYWVGSYWDYLFDAKASRVIYDFWARKVRARIDDPVKRDLLAPLEPPHPWGVKRPSLELSYFDQFNRPNVDVVDVRDNPIDSFTEKGIRLADGTEHEFDVICVATGFDVSTGALTNMGLRSIHGTYLKDEWAASVHTYLGLAIHGYPNMFLTYGPQAPTALSNGPTTIEVQGRWIVDAIRAMERNRIKSVEPTLSAMHGWKHRIDELSNLTLLPTTRSTYMGGTFPGKPFEQLNYTGGIPQYKEEIRRVLPGFEGFKVVSLGVDGS</sequence>
<evidence type="ECO:0008006" key="10">
    <source>
        <dbReference type="Google" id="ProtNLM"/>
    </source>
</evidence>
<evidence type="ECO:0000256" key="4">
    <source>
        <dbReference type="ARBA" id="ARBA00022827"/>
    </source>
</evidence>
<dbReference type="Gene3D" id="3.50.50.60">
    <property type="entry name" value="FAD/NAD(P)-binding domain"/>
    <property type="match status" value="2"/>
</dbReference>
<dbReference type="Pfam" id="PF00743">
    <property type="entry name" value="FMO-like"/>
    <property type="match status" value="1"/>
</dbReference>
<dbReference type="OrthoDB" id="66881at2759"/>
<comment type="cofactor">
    <cofactor evidence="1">
        <name>FAD</name>
        <dbReference type="ChEBI" id="CHEBI:57692"/>
    </cofactor>
</comment>
<dbReference type="OMA" id="EWPGMDS"/>
<dbReference type="VEuPathDB" id="FungiDB:ASPBRDRAFT_25120"/>
<keyword evidence="6" id="KW-0560">Oxidoreductase</keyword>
<evidence type="ECO:0000313" key="9">
    <source>
        <dbReference type="Proteomes" id="UP000184499"/>
    </source>
</evidence>
<dbReference type="PRINTS" id="PR00411">
    <property type="entry name" value="PNDRDTASEI"/>
</dbReference>
<dbReference type="GeneID" id="93574624"/>
<dbReference type="PANTHER" id="PTHR43098:SF3">
    <property type="entry name" value="L-ORNITHINE N(5)-MONOOXYGENASE-RELATED"/>
    <property type="match status" value="1"/>
</dbReference>
<keyword evidence="5" id="KW-0521">NADP</keyword>
<proteinExistence type="inferred from homology"/>
<evidence type="ECO:0000256" key="7">
    <source>
        <dbReference type="ARBA" id="ARBA00023033"/>
    </source>
</evidence>
<dbReference type="InterPro" id="IPR050775">
    <property type="entry name" value="FAD-binding_Monooxygenases"/>
</dbReference>
<organism evidence="8 9">
    <name type="scientific">Aspergillus brasiliensis (strain CBS 101740 / IMI 381727 / IBT 21946)</name>
    <dbReference type="NCBI Taxonomy" id="767769"/>
    <lineage>
        <taxon>Eukaryota</taxon>
        <taxon>Fungi</taxon>
        <taxon>Dikarya</taxon>
        <taxon>Ascomycota</taxon>
        <taxon>Pezizomycotina</taxon>
        <taxon>Eurotiomycetes</taxon>
        <taxon>Eurotiomycetidae</taxon>
        <taxon>Eurotiales</taxon>
        <taxon>Aspergillaceae</taxon>
        <taxon>Aspergillus</taxon>
        <taxon>Aspergillus subgen. Circumdati</taxon>
    </lineage>
</organism>
<dbReference type="AlphaFoldDB" id="A0A1L9V0H4"/>
<dbReference type="GO" id="GO:0050661">
    <property type="term" value="F:NADP binding"/>
    <property type="evidence" value="ECO:0007669"/>
    <property type="project" value="InterPro"/>
</dbReference>
<accession>A0A1L9V0H4</accession>
<dbReference type="GO" id="GO:0004499">
    <property type="term" value="F:N,N-dimethylaniline monooxygenase activity"/>
    <property type="evidence" value="ECO:0007669"/>
    <property type="project" value="InterPro"/>
</dbReference>
<evidence type="ECO:0000256" key="2">
    <source>
        <dbReference type="ARBA" id="ARBA00010139"/>
    </source>
</evidence>
<evidence type="ECO:0000256" key="6">
    <source>
        <dbReference type="ARBA" id="ARBA00023002"/>
    </source>
</evidence>
<gene>
    <name evidence="8" type="ORF">ASPBRDRAFT_25120</name>
</gene>
<keyword evidence="7" id="KW-0503">Monooxygenase</keyword>
<evidence type="ECO:0000256" key="1">
    <source>
        <dbReference type="ARBA" id="ARBA00001974"/>
    </source>
</evidence>
<keyword evidence="3" id="KW-0285">Flavoprotein</keyword>
<dbReference type="InterPro" id="IPR020946">
    <property type="entry name" value="Flavin_mOase-like"/>
</dbReference>
<dbReference type="RefSeq" id="XP_067484700.1">
    <property type="nucleotide sequence ID" value="XM_067622136.1"/>
</dbReference>